<evidence type="ECO:0000313" key="4">
    <source>
        <dbReference type="Proteomes" id="UP000030689"/>
    </source>
</evidence>
<dbReference type="Gramene" id="ESQ49021">
    <property type="protein sequence ID" value="ESQ49021"/>
    <property type="gene ID" value="EUTSA_v10021952mg"/>
</dbReference>
<dbReference type="InterPro" id="IPR006527">
    <property type="entry name" value="F-box-assoc_dom_typ1"/>
</dbReference>
<sequence length="140" mass="16156">MGNMYWIARKKKQEDDVNIYYILGFDFSDETFKNICVCGGVGESRQIDVWVSNKLADGNVLFSKCLDYPVYCFGKHKSVIVWCQEEREEEGGNPYKCLTLYEFDELGLSKQIETQRDYVFGFAAFSFCGYVYVPSLVPLP</sequence>
<evidence type="ECO:0000313" key="3">
    <source>
        <dbReference type="EMBL" id="ESQ49021.1"/>
    </source>
</evidence>
<proteinExistence type="predicted"/>
<accession>V4NQY9</accession>
<evidence type="ECO:0000259" key="2">
    <source>
        <dbReference type="Pfam" id="PF07734"/>
    </source>
</evidence>
<evidence type="ECO:0000256" key="1">
    <source>
        <dbReference type="SAM" id="Phobius"/>
    </source>
</evidence>
<dbReference type="STRING" id="72664.V4NQY9"/>
<gene>
    <name evidence="3" type="ORF">EUTSA_v10021952mg</name>
</gene>
<name>V4NQY9_EUTSA</name>
<reference evidence="3 4" key="1">
    <citation type="journal article" date="2013" name="Front. Plant Sci.">
        <title>The Reference Genome of the Halophytic Plant Eutrema salsugineum.</title>
        <authorList>
            <person name="Yang R."/>
            <person name="Jarvis D.E."/>
            <person name="Chen H."/>
            <person name="Beilstein M.A."/>
            <person name="Grimwood J."/>
            <person name="Jenkins J."/>
            <person name="Shu S."/>
            <person name="Prochnik S."/>
            <person name="Xin M."/>
            <person name="Ma C."/>
            <person name="Schmutz J."/>
            <person name="Wing R.A."/>
            <person name="Mitchell-Olds T."/>
            <person name="Schumaker K.S."/>
            <person name="Wang X."/>
        </authorList>
    </citation>
    <scope>NUCLEOTIDE SEQUENCE [LARGE SCALE GENOMIC DNA]</scope>
</reference>
<feature type="domain" description="F-box associated beta-propeller type 1" evidence="2">
    <location>
        <begin position="2"/>
        <end position="37"/>
    </location>
</feature>
<protein>
    <recommendedName>
        <fullName evidence="2">F-box associated beta-propeller type 1 domain-containing protein</fullName>
    </recommendedName>
</protein>
<dbReference type="KEGG" id="eus:EUTSA_v10021952mg"/>
<dbReference type="Pfam" id="PF07734">
    <property type="entry name" value="FBA_1"/>
    <property type="match status" value="2"/>
</dbReference>
<dbReference type="OMA" id="RCWKEYE"/>
<feature type="transmembrane region" description="Helical" evidence="1">
    <location>
        <begin position="118"/>
        <end position="137"/>
    </location>
</feature>
<dbReference type="EMBL" id="KI517408">
    <property type="protein sequence ID" value="ESQ49021.1"/>
    <property type="molecule type" value="Genomic_DNA"/>
</dbReference>
<keyword evidence="4" id="KW-1185">Reference proteome</keyword>
<dbReference type="AlphaFoldDB" id="V4NQY9"/>
<dbReference type="Proteomes" id="UP000030689">
    <property type="component" value="Unassembled WGS sequence"/>
</dbReference>
<keyword evidence="1" id="KW-0812">Transmembrane</keyword>
<keyword evidence="1" id="KW-1133">Transmembrane helix</keyword>
<feature type="domain" description="F-box associated beta-propeller type 1" evidence="2">
    <location>
        <begin position="44"/>
        <end position="138"/>
    </location>
</feature>
<keyword evidence="1" id="KW-0472">Membrane</keyword>
<organism evidence="3 4">
    <name type="scientific">Eutrema salsugineum</name>
    <name type="common">Saltwater cress</name>
    <name type="synonym">Sisymbrium salsugineum</name>
    <dbReference type="NCBI Taxonomy" id="72664"/>
    <lineage>
        <taxon>Eukaryota</taxon>
        <taxon>Viridiplantae</taxon>
        <taxon>Streptophyta</taxon>
        <taxon>Embryophyta</taxon>
        <taxon>Tracheophyta</taxon>
        <taxon>Spermatophyta</taxon>
        <taxon>Magnoliopsida</taxon>
        <taxon>eudicotyledons</taxon>
        <taxon>Gunneridae</taxon>
        <taxon>Pentapetalae</taxon>
        <taxon>rosids</taxon>
        <taxon>malvids</taxon>
        <taxon>Brassicales</taxon>
        <taxon>Brassicaceae</taxon>
        <taxon>Eutremeae</taxon>
        <taxon>Eutrema</taxon>
    </lineage>
</organism>